<comment type="similarity">
    <text evidence="1">Belongs to the glycosyl hydrolase 39 family.</text>
</comment>
<keyword evidence="2" id="KW-0378">Hydrolase</keyword>
<accession>A0A511XLK3</accession>
<dbReference type="Proteomes" id="UP000321746">
    <property type="component" value="Unassembled WGS sequence"/>
</dbReference>
<name>A0A511XLK3_9PROT</name>
<feature type="domain" description="Glycosyl hydrolases family 39 N-terminal catalytic" evidence="6">
    <location>
        <begin position="167"/>
        <end position="515"/>
    </location>
</feature>
<dbReference type="InterPro" id="IPR049166">
    <property type="entry name" value="GH39_cat"/>
</dbReference>
<evidence type="ECO:0000256" key="4">
    <source>
        <dbReference type="PIRSR" id="PIRSR600514-1"/>
    </source>
</evidence>
<dbReference type="SUPFAM" id="SSF51011">
    <property type="entry name" value="Glycosyl hydrolase domain"/>
    <property type="match status" value="1"/>
</dbReference>
<feature type="chain" id="PRO_5021857789" evidence="5">
    <location>
        <begin position="35"/>
        <end position="544"/>
    </location>
</feature>
<keyword evidence="5" id="KW-0732">Signal</keyword>
<feature type="active site" description="Proton donor" evidence="4">
    <location>
        <position position="217"/>
    </location>
</feature>
<dbReference type="Gene3D" id="2.60.40.1500">
    <property type="entry name" value="Glycosyl hydrolase domain, family 39"/>
    <property type="match status" value="1"/>
</dbReference>
<dbReference type="PANTHER" id="PTHR12631:SF10">
    <property type="entry name" value="BETA-XYLOSIDASE-LIKE PROTEIN-RELATED"/>
    <property type="match status" value="1"/>
</dbReference>
<dbReference type="Gene3D" id="3.20.20.80">
    <property type="entry name" value="Glycosidases"/>
    <property type="match status" value="1"/>
</dbReference>
<reference evidence="7 8" key="1">
    <citation type="submission" date="2019-07" db="EMBL/GenBank/DDBJ databases">
        <title>Whole genome shotgun sequence of Acetobacter oeni NBRC 105207.</title>
        <authorList>
            <person name="Hosoyama A."/>
            <person name="Uohara A."/>
            <person name="Ohji S."/>
            <person name="Ichikawa N."/>
        </authorList>
    </citation>
    <scope>NUCLEOTIDE SEQUENCE [LARGE SCALE GENOMIC DNA]</scope>
    <source>
        <strain evidence="7 8">NBRC 105207</strain>
    </source>
</reference>
<proteinExistence type="inferred from homology"/>
<dbReference type="SUPFAM" id="SSF51445">
    <property type="entry name" value="(Trans)glycosidases"/>
    <property type="match status" value="1"/>
</dbReference>
<evidence type="ECO:0000259" key="6">
    <source>
        <dbReference type="Pfam" id="PF01229"/>
    </source>
</evidence>
<evidence type="ECO:0000313" key="8">
    <source>
        <dbReference type="Proteomes" id="UP000321746"/>
    </source>
</evidence>
<protein>
    <submittedName>
        <fullName evidence="7">Beta-xylosidase</fullName>
    </submittedName>
</protein>
<dbReference type="Pfam" id="PF01229">
    <property type="entry name" value="Glyco_hydro_39"/>
    <property type="match status" value="2"/>
</dbReference>
<keyword evidence="3" id="KW-0326">Glycosidase</keyword>
<comment type="caution">
    <text evidence="7">The sequence shown here is derived from an EMBL/GenBank/DDBJ whole genome shotgun (WGS) entry which is preliminary data.</text>
</comment>
<keyword evidence="8" id="KW-1185">Reference proteome</keyword>
<dbReference type="PANTHER" id="PTHR12631">
    <property type="entry name" value="ALPHA-L-IDURONIDASE"/>
    <property type="match status" value="1"/>
</dbReference>
<evidence type="ECO:0000256" key="5">
    <source>
        <dbReference type="SAM" id="SignalP"/>
    </source>
</evidence>
<dbReference type="InterPro" id="IPR049165">
    <property type="entry name" value="GH39_as"/>
</dbReference>
<evidence type="ECO:0000313" key="7">
    <source>
        <dbReference type="EMBL" id="GEN63826.1"/>
    </source>
</evidence>
<organism evidence="7 8">
    <name type="scientific">Acetobacter oeni</name>
    <dbReference type="NCBI Taxonomy" id="304077"/>
    <lineage>
        <taxon>Bacteria</taxon>
        <taxon>Pseudomonadati</taxon>
        <taxon>Pseudomonadota</taxon>
        <taxon>Alphaproteobacteria</taxon>
        <taxon>Acetobacterales</taxon>
        <taxon>Acetobacteraceae</taxon>
        <taxon>Acetobacter</taxon>
    </lineage>
</organism>
<dbReference type="InterPro" id="IPR000514">
    <property type="entry name" value="Glyco_hydro_39"/>
</dbReference>
<dbReference type="PROSITE" id="PS01027">
    <property type="entry name" value="GLYCOSYL_HYDROL_F39"/>
    <property type="match status" value="1"/>
</dbReference>
<evidence type="ECO:0000256" key="2">
    <source>
        <dbReference type="ARBA" id="ARBA00022801"/>
    </source>
</evidence>
<dbReference type="InterPro" id="IPR017853">
    <property type="entry name" value="GH"/>
</dbReference>
<sequence>MSIARDLPIIMTGKRFLYLLLLSAAATQAQPARAQTDNIVIDPRQPGKPFPHFWEEMFGSGRAVLGLRENYLKNLSLVKSITHFNYVRFHGVFGDEMGLVSLDNNGRPVYNFRYIDQVYDALLARGVRPFVEIGYMPGLLGSDSFRRRGGLQPLQPEAQQLHRVTDYSSGTFWYRANVSPPADYAQWDDLIRAFTRHVETRYGKNEVRHWYFEVWNEPNQASWGGNPQMETYFTLYDHTARAIKATDPQLKVGGPATATTSWVPEFLAHVTAAHSPIDFLSTHVYANDPPDRVPVPDAQKTPAHMVCAATAHVAELQRAARQSRLPLIISEFGADWNSDDGLSASPYLGAWLAQTAHDCDGLTAMMSYWTFSDNFEEQGIPRAELPGVFGVVSEQGIPKPAFHAFALLHKLGERRLPESSDSALITRNADGRLDVALWNYGPPDLPGQHITSDGKNRIFHLRLRSAPTRVTARIWRVDQAHGNVMPAWKRLGEPAVPTPAQQKELIRAAAPDTGQDIVIPESGIDIAVPSQGLALLEVERSSLN</sequence>
<dbReference type="GO" id="GO:0004553">
    <property type="term" value="F:hydrolase activity, hydrolyzing O-glycosyl compounds"/>
    <property type="evidence" value="ECO:0007669"/>
    <property type="project" value="InterPro"/>
</dbReference>
<dbReference type="AlphaFoldDB" id="A0A511XLK3"/>
<dbReference type="InterPro" id="IPR051923">
    <property type="entry name" value="Glycosyl_Hydrolase_39"/>
</dbReference>
<dbReference type="PRINTS" id="PR00745">
    <property type="entry name" value="GLHYDRLASE39"/>
</dbReference>
<evidence type="ECO:0000256" key="1">
    <source>
        <dbReference type="ARBA" id="ARBA00008875"/>
    </source>
</evidence>
<dbReference type="EMBL" id="BJYG01000026">
    <property type="protein sequence ID" value="GEN63826.1"/>
    <property type="molecule type" value="Genomic_DNA"/>
</dbReference>
<gene>
    <name evidence="7" type="primary">xynB2</name>
    <name evidence="7" type="ORF">AOE01nite_20500</name>
</gene>
<feature type="domain" description="Glycosyl hydrolases family 39 N-terminal catalytic" evidence="6">
    <location>
        <begin position="39"/>
        <end position="143"/>
    </location>
</feature>
<evidence type="ECO:0000256" key="3">
    <source>
        <dbReference type="ARBA" id="ARBA00023295"/>
    </source>
</evidence>
<dbReference type="GO" id="GO:0005975">
    <property type="term" value="P:carbohydrate metabolic process"/>
    <property type="evidence" value="ECO:0007669"/>
    <property type="project" value="InterPro"/>
</dbReference>
<feature type="signal peptide" evidence="5">
    <location>
        <begin position="1"/>
        <end position="34"/>
    </location>
</feature>